<dbReference type="SMART" id="SM00701">
    <property type="entry name" value="PGRP"/>
    <property type="match status" value="1"/>
</dbReference>
<evidence type="ECO:0000256" key="1">
    <source>
        <dbReference type="ARBA" id="ARBA00007553"/>
    </source>
</evidence>
<sequence length="155" mass="17274">MKSPVPYVVISHTAGRFCYLKAVCMQVVRDIQGDHMSRTPPYSDIAYSFLVGGDGNIYEGRGWTTKTANTGFVNGKSININFIGSFENLDPPTYPQTEAVKALIEYGVNNSYIAEDYSLVADSATYPTLSPGKQVYNEIKTWPHFDPQPELHLKE</sequence>
<evidence type="ECO:0000313" key="6">
    <source>
        <dbReference type="EMBL" id="KAL0280540.1"/>
    </source>
</evidence>
<dbReference type="InterPro" id="IPR006619">
    <property type="entry name" value="PGRP_domain_met/bac"/>
</dbReference>
<feature type="domain" description="Peptidoglycan recognition protein family" evidence="5">
    <location>
        <begin position="1"/>
        <end position="126"/>
    </location>
</feature>
<dbReference type="GO" id="GO:0009253">
    <property type="term" value="P:peptidoglycan catabolic process"/>
    <property type="evidence" value="ECO:0007669"/>
    <property type="project" value="InterPro"/>
</dbReference>
<dbReference type="GO" id="GO:0008745">
    <property type="term" value="F:N-acetylmuramoyl-L-alanine amidase activity"/>
    <property type="evidence" value="ECO:0007669"/>
    <property type="project" value="InterPro"/>
</dbReference>
<comment type="caution">
    <text evidence="6">The sequence shown here is derived from an EMBL/GenBank/DDBJ whole genome shotgun (WGS) entry which is preliminary data.</text>
</comment>
<dbReference type="InterPro" id="IPR002502">
    <property type="entry name" value="Amidase_domain"/>
</dbReference>
<accession>A0AAW2IGE5</accession>
<organism evidence="6">
    <name type="scientific">Menopon gallinae</name>
    <name type="common">poultry shaft louse</name>
    <dbReference type="NCBI Taxonomy" id="328185"/>
    <lineage>
        <taxon>Eukaryota</taxon>
        <taxon>Metazoa</taxon>
        <taxon>Ecdysozoa</taxon>
        <taxon>Arthropoda</taxon>
        <taxon>Hexapoda</taxon>
        <taxon>Insecta</taxon>
        <taxon>Pterygota</taxon>
        <taxon>Neoptera</taxon>
        <taxon>Paraneoptera</taxon>
        <taxon>Psocodea</taxon>
        <taxon>Troctomorpha</taxon>
        <taxon>Phthiraptera</taxon>
        <taxon>Amblycera</taxon>
        <taxon>Menoponidae</taxon>
        <taxon>Menopon</taxon>
    </lineage>
</organism>
<dbReference type="CDD" id="cd06583">
    <property type="entry name" value="PGRP"/>
    <property type="match status" value="1"/>
</dbReference>
<dbReference type="InterPro" id="IPR015510">
    <property type="entry name" value="PGRP"/>
</dbReference>
<dbReference type="GO" id="GO:0008270">
    <property type="term" value="F:zinc ion binding"/>
    <property type="evidence" value="ECO:0007669"/>
    <property type="project" value="InterPro"/>
</dbReference>
<dbReference type="EMBL" id="JARGDH010000001">
    <property type="protein sequence ID" value="KAL0280540.1"/>
    <property type="molecule type" value="Genomic_DNA"/>
</dbReference>
<evidence type="ECO:0000259" key="5">
    <source>
        <dbReference type="SMART" id="SM00701"/>
    </source>
</evidence>
<dbReference type="AlphaFoldDB" id="A0AAW2IGE5"/>
<gene>
    <name evidence="6" type="ORF">PYX00_001801</name>
</gene>
<name>A0AAW2IGE5_9NEOP</name>
<dbReference type="GO" id="GO:0045087">
    <property type="term" value="P:innate immune response"/>
    <property type="evidence" value="ECO:0007669"/>
    <property type="project" value="UniProtKB-KW"/>
</dbReference>
<dbReference type="FunFam" id="3.40.80.10:FF:000001">
    <property type="entry name" value="Peptidoglycan recognition protein 1"/>
    <property type="match status" value="1"/>
</dbReference>
<dbReference type="Pfam" id="PF01510">
    <property type="entry name" value="Amidase_2"/>
    <property type="match status" value="1"/>
</dbReference>
<evidence type="ECO:0000256" key="2">
    <source>
        <dbReference type="ARBA" id="ARBA00022588"/>
    </source>
</evidence>
<dbReference type="SMART" id="SM00644">
    <property type="entry name" value="Ami_2"/>
    <property type="match status" value="1"/>
</dbReference>
<evidence type="ECO:0000256" key="3">
    <source>
        <dbReference type="ARBA" id="ARBA00022859"/>
    </source>
</evidence>
<dbReference type="SUPFAM" id="SSF55846">
    <property type="entry name" value="N-acetylmuramoyl-L-alanine amidase-like"/>
    <property type="match status" value="1"/>
</dbReference>
<feature type="domain" description="N-acetylmuramoyl-L-alanine amidase" evidence="4">
    <location>
        <begin position="1"/>
        <end position="132"/>
    </location>
</feature>
<evidence type="ECO:0000259" key="4">
    <source>
        <dbReference type="SMART" id="SM00644"/>
    </source>
</evidence>
<dbReference type="PANTHER" id="PTHR11022">
    <property type="entry name" value="PEPTIDOGLYCAN RECOGNITION PROTEIN"/>
    <property type="match status" value="1"/>
</dbReference>
<reference evidence="6" key="1">
    <citation type="journal article" date="2024" name="Gigascience">
        <title>Chromosome-level genome of the poultry shaft louse Menopon gallinae provides insight into the host-switching and adaptive evolution of parasitic lice.</title>
        <authorList>
            <person name="Xu Y."/>
            <person name="Ma L."/>
            <person name="Liu S."/>
            <person name="Liang Y."/>
            <person name="Liu Q."/>
            <person name="He Z."/>
            <person name="Tian L."/>
            <person name="Duan Y."/>
            <person name="Cai W."/>
            <person name="Li H."/>
            <person name="Song F."/>
        </authorList>
    </citation>
    <scope>NUCLEOTIDE SEQUENCE</scope>
    <source>
        <strain evidence="6">Cailab_2023a</strain>
    </source>
</reference>
<keyword evidence="2" id="KW-0399">Innate immunity</keyword>
<keyword evidence="3" id="KW-0391">Immunity</keyword>
<dbReference type="InterPro" id="IPR036505">
    <property type="entry name" value="Amidase/PGRP_sf"/>
</dbReference>
<dbReference type="Gene3D" id="3.40.80.10">
    <property type="entry name" value="Peptidoglycan recognition protein-like"/>
    <property type="match status" value="1"/>
</dbReference>
<comment type="similarity">
    <text evidence="1">Belongs to the N-acetylmuramoyl-L-alanine amidase 2 family.</text>
</comment>
<protein>
    <submittedName>
        <fullName evidence="6">Uncharacterized protein</fullName>
    </submittedName>
</protein>
<proteinExistence type="inferred from homology"/>
<dbReference type="PANTHER" id="PTHR11022:SF41">
    <property type="entry name" value="PEPTIDOGLYCAN-RECOGNITION PROTEIN LC-RELATED"/>
    <property type="match status" value="1"/>
</dbReference>